<dbReference type="AlphaFoldDB" id="A0A4V2UJ60"/>
<keyword evidence="1 2" id="KW-0732">Signal</keyword>
<keyword evidence="4" id="KW-1185">Reference proteome</keyword>
<dbReference type="Proteomes" id="UP000295793">
    <property type="component" value="Unassembled WGS sequence"/>
</dbReference>
<reference evidence="3 4" key="1">
    <citation type="submission" date="2019-03" db="EMBL/GenBank/DDBJ databases">
        <title>Genomic Encyclopedia of Archaeal and Bacterial Type Strains, Phase II (KMG-II): from individual species to whole genera.</title>
        <authorList>
            <person name="Goeker M."/>
        </authorList>
    </citation>
    <scope>NUCLEOTIDE SEQUENCE [LARGE SCALE GENOMIC DNA]</scope>
    <source>
        <strain evidence="3 4">DSM 15388</strain>
    </source>
</reference>
<dbReference type="PANTHER" id="PTHR30006:SF2">
    <property type="entry name" value="ABC TRANSPORTER SUBSTRATE-BINDING PROTEIN"/>
    <property type="match status" value="1"/>
</dbReference>
<feature type="chain" id="PRO_5020213692" evidence="2">
    <location>
        <begin position="22"/>
        <end position="328"/>
    </location>
</feature>
<evidence type="ECO:0000313" key="4">
    <source>
        <dbReference type="Proteomes" id="UP000295793"/>
    </source>
</evidence>
<dbReference type="SUPFAM" id="SSF53850">
    <property type="entry name" value="Periplasmic binding protein-like II"/>
    <property type="match status" value="1"/>
</dbReference>
<dbReference type="Gene3D" id="3.40.190.10">
    <property type="entry name" value="Periplasmic binding protein-like II"/>
    <property type="match status" value="2"/>
</dbReference>
<dbReference type="OrthoDB" id="9769319at2"/>
<evidence type="ECO:0000313" key="3">
    <source>
        <dbReference type="EMBL" id="TCS38800.1"/>
    </source>
</evidence>
<comment type="caution">
    <text evidence="3">The sequence shown here is derived from an EMBL/GenBank/DDBJ whole genome shotgun (WGS) entry which is preliminary data.</text>
</comment>
<organism evidence="3 4">
    <name type="scientific">Reinekea marinisedimentorum</name>
    <dbReference type="NCBI Taxonomy" id="230495"/>
    <lineage>
        <taxon>Bacteria</taxon>
        <taxon>Pseudomonadati</taxon>
        <taxon>Pseudomonadota</taxon>
        <taxon>Gammaproteobacteria</taxon>
        <taxon>Oceanospirillales</taxon>
        <taxon>Saccharospirillaceae</taxon>
        <taxon>Reinekea</taxon>
    </lineage>
</organism>
<feature type="signal peptide" evidence="2">
    <location>
        <begin position="1"/>
        <end position="21"/>
    </location>
</feature>
<dbReference type="PANTHER" id="PTHR30006">
    <property type="entry name" value="THIAMINE-BINDING PERIPLASMIC PROTEIN-RELATED"/>
    <property type="match status" value="1"/>
</dbReference>
<accession>A0A4V2UJ60</accession>
<dbReference type="EMBL" id="SLZR01000015">
    <property type="protein sequence ID" value="TCS38800.1"/>
    <property type="molecule type" value="Genomic_DNA"/>
</dbReference>
<evidence type="ECO:0000256" key="1">
    <source>
        <dbReference type="ARBA" id="ARBA00022729"/>
    </source>
</evidence>
<proteinExistence type="predicted"/>
<protein>
    <submittedName>
        <fullName evidence="3">Putative spermidine/putrescine transport system substrate-binding protein</fullName>
    </submittedName>
</protein>
<evidence type="ECO:0000256" key="2">
    <source>
        <dbReference type="SAM" id="SignalP"/>
    </source>
</evidence>
<dbReference type="InterPro" id="IPR006059">
    <property type="entry name" value="SBP"/>
</dbReference>
<gene>
    <name evidence="3" type="ORF">BCF53_11574</name>
</gene>
<dbReference type="RefSeq" id="WP_132702874.1">
    <property type="nucleotide sequence ID" value="NZ_SLZR01000015.1"/>
</dbReference>
<dbReference type="Pfam" id="PF13416">
    <property type="entry name" value="SBP_bac_8"/>
    <property type="match status" value="1"/>
</dbReference>
<sequence>MKKFKSLLVVAMTALPIFASASDHRTLVVSTWDYDVDALKEFLFTPFEEKHNVTIELDLGRDSDRYTKLQNEIYITDIDVFLATQATAQKAINDGLFETMNKAELKNYGSLFEQAKNPNGENYGPSYTINRLRVAGNSEVIPSTWAEILADKDSKIAIPHMTSTFGPMVLYGTGDVSGDASANVEAIESWVSSGKVSAYVSTFSTRKAVINGEFDYALLADFGYTPDLNWGDLDKVMLNSNTVNIVKGSKNADLAMEFIDFLLSVEVQNESLDRGIDSPVNKNVQFEEGQEDAKTNLASFPDAVSTDIDLVNKNRAAWVAKWNELFTR</sequence>
<name>A0A4V2UJ60_9GAMM</name>